<evidence type="ECO:0000313" key="2">
    <source>
        <dbReference type="Proteomes" id="UP000011682"/>
    </source>
</evidence>
<comment type="caution">
    <text evidence="1">The sequence shown here is derived from an EMBL/GenBank/DDBJ whole genome shotgun (WGS) entry which is preliminary data.</text>
</comment>
<sequence length="50" mass="5580">MRGALPRGRIPGRRRATTGLVTSNRWLTRAYRSAARRIGRMGPLERVGCA</sequence>
<gene>
    <name evidence="1" type="ORF">D187_008125</name>
</gene>
<reference evidence="1" key="1">
    <citation type="submission" date="2013-05" db="EMBL/GenBank/DDBJ databases">
        <title>Genome assembly of Cystobacter fuscus DSM 2262.</title>
        <authorList>
            <person name="Sharma G."/>
            <person name="Khatri I."/>
            <person name="Kaur C."/>
            <person name="Mayilraj S."/>
            <person name="Subramanian S."/>
        </authorList>
    </citation>
    <scope>NUCLEOTIDE SEQUENCE [LARGE SCALE GENOMIC DNA]</scope>
    <source>
        <strain evidence="1">DSM 2262</strain>
    </source>
</reference>
<dbReference type="AlphaFoldDB" id="S9NUJ3"/>
<protein>
    <submittedName>
        <fullName evidence="1">Uncharacterized protein</fullName>
    </submittedName>
</protein>
<evidence type="ECO:0000313" key="1">
    <source>
        <dbReference type="EMBL" id="EPX55870.1"/>
    </source>
</evidence>
<dbReference type="EMBL" id="ANAH02000067">
    <property type="protein sequence ID" value="EPX55870.1"/>
    <property type="molecule type" value="Genomic_DNA"/>
</dbReference>
<name>S9NUJ3_CYSF2</name>
<accession>S9NUJ3</accession>
<dbReference type="Proteomes" id="UP000011682">
    <property type="component" value="Unassembled WGS sequence"/>
</dbReference>
<organism evidence="1 2">
    <name type="scientific">Cystobacter fuscus (strain ATCC 25194 / DSM 2262 / NBRC 100088 / M29)</name>
    <dbReference type="NCBI Taxonomy" id="1242864"/>
    <lineage>
        <taxon>Bacteria</taxon>
        <taxon>Pseudomonadati</taxon>
        <taxon>Myxococcota</taxon>
        <taxon>Myxococcia</taxon>
        <taxon>Myxococcales</taxon>
        <taxon>Cystobacterineae</taxon>
        <taxon>Archangiaceae</taxon>
        <taxon>Cystobacter</taxon>
    </lineage>
</organism>
<keyword evidence="2" id="KW-1185">Reference proteome</keyword>
<proteinExistence type="predicted"/>